<reference evidence="4" key="1">
    <citation type="journal article" date="2019" name="Int. J. Syst. Evol. Microbiol.">
        <title>The Global Catalogue of Microorganisms (GCM) 10K type strain sequencing project: providing services to taxonomists for standard genome sequencing and annotation.</title>
        <authorList>
            <consortium name="The Broad Institute Genomics Platform"/>
            <consortium name="The Broad Institute Genome Sequencing Center for Infectious Disease"/>
            <person name="Wu L."/>
            <person name="Ma J."/>
        </authorList>
    </citation>
    <scope>NUCLEOTIDE SEQUENCE [LARGE SCALE GENOMIC DNA]</scope>
    <source>
        <strain evidence="4">NBRC 108728</strain>
    </source>
</reference>
<dbReference type="InterPro" id="IPR013022">
    <property type="entry name" value="Xyl_isomerase-like_TIM-brl"/>
</dbReference>
<accession>A0ABM8GP84</accession>
<evidence type="ECO:0000313" key="3">
    <source>
        <dbReference type="EMBL" id="BDZ50265.1"/>
    </source>
</evidence>
<name>A0ABM8GP84_9MICO</name>
<dbReference type="Gene3D" id="3.20.20.150">
    <property type="entry name" value="Divalent-metal-dependent TIM barrel enzymes"/>
    <property type="match status" value="1"/>
</dbReference>
<dbReference type="InterPro" id="IPR036237">
    <property type="entry name" value="Xyl_isomerase-like_sf"/>
</dbReference>
<dbReference type="InterPro" id="IPR050312">
    <property type="entry name" value="IolE/XylAMocC-like"/>
</dbReference>
<keyword evidence="4" id="KW-1185">Reference proteome</keyword>
<dbReference type="PANTHER" id="PTHR12110:SF21">
    <property type="entry name" value="XYLOSE ISOMERASE-LIKE TIM BARREL DOMAIN-CONTAINING PROTEIN"/>
    <property type="match status" value="1"/>
</dbReference>
<dbReference type="RefSeq" id="WP_286343326.1">
    <property type="nucleotide sequence ID" value="NZ_AP027732.1"/>
</dbReference>
<evidence type="ECO:0000259" key="2">
    <source>
        <dbReference type="Pfam" id="PF01261"/>
    </source>
</evidence>
<keyword evidence="1" id="KW-0119">Carbohydrate metabolism</keyword>
<evidence type="ECO:0000256" key="1">
    <source>
        <dbReference type="ARBA" id="ARBA00023277"/>
    </source>
</evidence>
<feature type="domain" description="Xylose isomerase-like TIM barrel" evidence="2">
    <location>
        <begin position="21"/>
        <end position="271"/>
    </location>
</feature>
<dbReference type="EMBL" id="AP027732">
    <property type="protein sequence ID" value="BDZ50265.1"/>
    <property type="molecule type" value="Genomic_DNA"/>
</dbReference>
<dbReference type="Pfam" id="PF01261">
    <property type="entry name" value="AP_endonuc_2"/>
    <property type="match status" value="1"/>
</dbReference>
<dbReference type="Proteomes" id="UP001321486">
    <property type="component" value="Chromosome"/>
</dbReference>
<evidence type="ECO:0000313" key="4">
    <source>
        <dbReference type="Proteomes" id="UP001321486"/>
    </source>
</evidence>
<sequence length="281" mass="29932">MTRLTASTLGAPDEDLDAVVDALARSHVTHVELRVSGGQIVDPAMTAREVAGVRSRFDAAGISISGLASYVRIASDAGDEMVVGALAEALRFASDLGAPVVRVFPGAPTHPSDYSAVPRLREEAGVADERAVRRLDAVAGLAGDLGVSPVLETHDSHPRGADILRILERVSGPIGAVWDLMHPWRVGEPLETTWGLLQPWIDGDRGSVQVKDANLPGDATPVEIGRGTVPTAEFGALLHGAEFDGTVCLEWERTWYPEALPLSDALVSARAWFDRYFEEGA</sequence>
<dbReference type="SUPFAM" id="SSF51658">
    <property type="entry name" value="Xylose isomerase-like"/>
    <property type="match status" value="1"/>
</dbReference>
<protein>
    <recommendedName>
        <fullName evidence="2">Xylose isomerase-like TIM barrel domain-containing protein</fullName>
    </recommendedName>
</protein>
<organism evidence="3 4">
    <name type="scientific">Frondihabitans sucicola</name>
    <dbReference type="NCBI Taxonomy" id="1268041"/>
    <lineage>
        <taxon>Bacteria</taxon>
        <taxon>Bacillati</taxon>
        <taxon>Actinomycetota</taxon>
        <taxon>Actinomycetes</taxon>
        <taxon>Micrococcales</taxon>
        <taxon>Microbacteriaceae</taxon>
        <taxon>Frondihabitans</taxon>
    </lineage>
</organism>
<gene>
    <name evidence="3" type="ORF">GCM10025867_25060</name>
</gene>
<dbReference type="PANTHER" id="PTHR12110">
    <property type="entry name" value="HYDROXYPYRUVATE ISOMERASE"/>
    <property type="match status" value="1"/>
</dbReference>
<proteinExistence type="predicted"/>